<gene>
    <name evidence="1" type="ORF">SAMN06265338_1081</name>
</gene>
<dbReference type="Proteomes" id="UP000198418">
    <property type="component" value="Unassembled WGS sequence"/>
</dbReference>
<accession>A0A212RVA6</accession>
<protein>
    <submittedName>
        <fullName evidence="1">Uncharacterized protein</fullName>
    </submittedName>
</protein>
<dbReference type="AlphaFoldDB" id="A0A212RVA6"/>
<dbReference type="EMBL" id="FYDG01000008">
    <property type="protein sequence ID" value="SNB76679.1"/>
    <property type="molecule type" value="Genomic_DNA"/>
</dbReference>
<reference evidence="2" key="1">
    <citation type="submission" date="2017-06" db="EMBL/GenBank/DDBJ databases">
        <authorList>
            <person name="Varghese N."/>
            <person name="Submissions S."/>
        </authorList>
    </citation>
    <scope>NUCLEOTIDE SEQUENCE [LARGE SCALE GENOMIC DNA]</scope>
    <source>
        <strain evidence="2">DSM 137</strain>
    </source>
</reference>
<organism evidence="1 2">
    <name type="scientific">Rhodoblastus acidophilus</name>
    <name type="common">Rhodopseudomonas acidophila</name>
    <dbReference type="NCBI Taxonomy" id="1074"/>
    <lineage>
        <taxon>Bacteria</taxon>
        <taxon>Pseudomonadati</taxon>
        <taxon>Pseudomonadota</taxon>
        <taxon>Alphaproteobacteria</taxon>
        <taxon>Hyphomicrobiales</taxon>
        <taxon>Rhodoblastaceae</taxon>
        <taxon>Rhodoblastus</taxon>
    </lineage>
</organism>
<name>A0A212RVA6_RHOAC</name>
<evidence type="ECO:0000313" key="1">
    <source>
        <dbReference type="EMBL" id="SNB76679.1"/>
    </source>
</evidence>
<feature type="non-terminal residue" evidence="1">
    <location>
        <position position="89"/>
    </location>
</feature>
<dbReference type="RefSeq" id="WP_210190741.1">
    <property type="nucleotide sequence ID" value="NZ_FYDG01000008.1"/>
</dbReference>
<keyword evidence="2" id="KW-1185">Reference proteome</keyword>
<evidence type="ECO:0000313" key="2">
    <source>
        <dbReference type="Proteomes" id="UP000198418"/>
    </source>
</evidence>
<sequence>MTRGDPAVFQHQGVIAALKRQQAKHAGAALKLIRFQHFSVLTVDPCRLGRRVGCASWGGAGWVFCSRAVGGARFCVGALRLVLSALIRA</sequence>
<proteinExistence type="predicted"/>